<dbReference type="EMBL" id="CP063849">
    <property type="protein sequence ID" value="QOY89975.1"/>
    <property type="molecule type" value="Genomic_DNA"/>
</dbReference>
<evidence type="ECO:0000313" key="9">
    <source>
        <dbReference type="Proteomes" id="UP000593892"/>
    </source>
</evidence>
<keyword evidence="4 6" id="KW-1133">Transmembrane helix</keyword>
<proteinExistence type="predicted"/>
<dbReference type="PANTHER" id="PTHR35007:SF1">
    <property type="entry name" value="PILUS ASSEMBLY PROTEIN"/>
    <property type="match status" value="1"/>
</dbReference>
<evidence type="ECO:0000256" key="1">
    <source>
        <dbReference type="ARBA" id="ARBA00004651"/>
    </source>
</evidence>
<name>A0A7S7NUC7_PALFE</name>
<dbReference type="Proteomes" id="UP000593892">
    <property type="component" value="Chromosome"/>
</dbReference>
<dbReference type="AlphaFoldDB" id="A0A7S7NUC7"/>
<dbReference type="PANTHER" id="PTHR35007">
    <property type="entry name" value="INTEGRAL MEMBRANE PROTEIN-RELATED"/>
    <property type="match status" value="1"/>
</dbReference>
<feature type="transmembrane region" description="Helical" evidence="6">
    <location>
        <begin position="266"/>
        <end position="286"/>
    </location>
</feature>
<keyword evidence="5 6" id="KW-0472">Membrane</keyword>
<feature type="transmembrane region" description="Helical" evidence="6">
    <location>
        <begin position="122"/>
        <end position="140"/>
    </location>
</feature>
<feature type="transmembrane region" description="Helical" evidence="6">
    <location>
        <begin position="6"/>
        <end position="25"/>
    </location>
</feature>
<evidence type="ECO:0000259" key="7">
    <source>
        <dbReference type="Pfam" id="PF00482"/>
    </source>
</evidence>
<feature type="transmembrane region" description="Helical" evidence="6">
    <location>
        <begin position="97"/>
        <end position="116"/>
    </location>
</feature>
<evidence type="ECO:0000313" key="8">
    <source>
        <dbReference type="EMBL" id="QOY89975.1"/>
    </source>
</evidence>
<sequence length="325" mass="36519">MNFILILLVIWAAVAGGWWILSNAFKSADADKIKNRLLGTNRLGRGKKGDKSAIPLITEEDKITGKYVLRVLHRYQLQDRLKTLLDQAGLKWKVARLIHMCLALFLAGFAAGWLFLPARFQSLAVLPALAAGFLPLMYVTHKRKQRLHKFEELFPESLEFVARSMRAGHAFSVSLEMLHREFQEPLAGEFRRTFEEHNLGLPLDAALQKLAVRVPSLDVHFFVSAVLLQKRTGGNLAEILDKLAYVIRERFKLRGKIRAISAHGRMTGMALSSIPCAVAAIMFLVNPDYVTFFVREEVGNMMALGAVGLQIIGYLIIKKIVNIEV</sequence>
<accession>A0A7S7NUC7</accession>
<evidence type="ECO:0000256" key="4">
    <source>
        <dbReference type="ARBA" id="ARBA00022989"/>
    </source>
</evidence>
<comment type="subcellular location">
    <subcellularLocation>
        <location evidence="1">Cell membrane</location>
        <topology evidence="1">Multi-pass membrane protein</topology>
    </subcellularLocation>
</comment>
<gene>
    <name evidence="8" type="ORF">IRI77_08470</name>
</gene>
<organism evidence="8 9">
    <name type="scientific">Paludibaculum fermentans</name>
    <dbReference type="NCBI Taxonomy" id="1473598"/>
    <lineage>
        <taxon>Bacteria</taxon>
        <taxon>Pseudomonadati</taxon>
        <taxon>Acidobacteriota</taxon>
        <taxon>Terriglobia</taxon>
        <taxon>Bryobacterales</taxon>
        <taxon>Bryobacteraceae</taxon>
        <taxon>Paludibaculum</taxon>
    </lineage>
</organism>
<dbReference type="InterPro" id="IPR018076">
    <property type="entry name" value="T2SS_GspF_dom"/>
</dbReference>
<dbReference type="InterPro" id="IPR042094">
    <property type="entry name" value="T2SS_GspF_sf"/>
</dbReference>
<feature type="domain" description="Type II secretion system protein GspF" evidence="7">
    <location>
        <begin position="159"/>
        <end position="283"/>
    </location>
</feature>
<dbReference type="Pfam" id="PF00482">
    <property type="entry name" value="T2SSF"/>
    <property type="match status" value="1"/>
</dbReference>
<evidence type="ECO:0000256" key="6">
    <source>
        <dbReference type="SAM" id="Phobius"/>
    </source>
</evidence>
<reference evidence="8 9" key="1">
    <citation type="submission" date="2020-10" db="EMBL/GenBank/DDBJ databases">
        <title>Complete genome sequence of Paludibaculum fermentans P105T, a facultatively anaerobic acidobacterium capable of dissimilatory Fe(III) reduction.</title>
        <authorList>
            <person name="Dedysh S.N."/>
            <person name="Beletsky A.V."/>
            <person name="Kulichevskaya I.S."/>
            <person name="Mardanov A.V."/>
            <person name="Ravin N.V."/>
        </authorList>
    </citation>
    <scope>NUCLEOTIDE SEQUENCE [LARGE SCALE GENOMIC DNA]</scope>
    <source>
        <strain evidence="8 9">P105</strain>
    </source>
</reference>
<keyword evidence="3 6" id="KW-0812">Transmembrane</keyword>
<evidence type="ECO:0000256" key="3">
    <source>
        <dbReference type="ARBA" id="ARBA00022692"/>
    </source>
</evidence>
<evidence type="ECO:0000256" key="5">
    <source>
        <dbReference type="ARBA" id="ARBA00023136"/>
    </source>
</evidence>
<evidence type="ECO:0000256" key="2">
    <source>
        <dbReference type="ARBA" id="ARBA00022475"/>
    </source>
</evidence>
<dbReference type="RefSeq" id="WP_194451638.1">
    <property type="nucleotide sequence ID" value="NZ_CP063849.1"/>
</dbReference>
<protein>
    <submittedName>
        <fullName evidence="8">Type II secretion system F family protein</fullName>
    </submittedName>
</protein>
<keyword evidence="2" id="KW-1003">Cell membrane</keyword>
<dbReference type="Gene3D" id="1.20.81.30">
    <property type="entry name" value="Type II secretion system (T2SS), domain F"/>
    <property type="match status" value="1"/>
</dbReference>
<keyword evidence="9" id="KW-1185">Reference proteome</keyword>
<dbReference type="GO" id="GO:0005886">
    <property type="term" value="C:plasma membrane"/>
    <property type="evidence" value="ECO:0007669"/>
    <property type="project" value="UniProtKB-SubCell"/>
</dbReference>
<dbReference type="KEGG" id="pfer:IRI77_08470"/>
<feature type="transmembrane region" description="Helical" evidence="6">
    <location>
        <begin position="298"/>
        <end position="317"/>
    </location>
</feature>